<feature type="transmembrane region" description="Helical" evidence="6">
    <location>
        <begin position="325"/>
        <end position="346"/>
    </location>
</feature>
<name>A0A267F4T0_9PLAT</name>
<dbReference type="AlphaFoldDB" id="A0A267F4T0"/>
<accession>A0A267F4T0</accession>
<feature type="transmembrane region" description="Helical" evidence="6">
    <location>
        <begin position="221"/>
        <end position="244"/>
    </location>
</feature>
<dbReference type="InterPro" id="IPR051068">
    <property type="entry name" value="MFS_Domain-Containing_Protein"/>
</dbReference>
<dbReference type="OrthoDB" id="370281at2759"/>
<keyword evidence="5 6" id="KW-0472">Membrane</keyword>
<feature type="transmembrane region" description="Helical" evidence="6">
    <location>
        <begin position="286"/>
        <end position="305"/>
    </location>
</feature>
<keyword evidence="9" id="KW-1185">Reference proteome</keyword>
<dbReference type="EMBL" id="NIVC01001375">
    <property type="protein sequence ID" value="PAA68713.1"/>
    <property type="molecule type" value="Genomic_DNA"/>
</dbReference>
<dbReference type="InterPro" id="IPR036259">
    <property type="entry name" value="MFS_trans_sf"/>
</dbReference>
<evidence type="ECO:0000256" key="1">
    <source>
        <dbReference type="ARBA" id="ARBA00004127"/>
    </source>
</evidence>
<keyword evidence="2" id="KW-0813">Transport</keyword>
<gene>
    <name evidence="8" type="ORF">BOX15_Mlig000144g2</name>
</gene>
<feature type="transmembrane region" description="Helical" evidence="6">
    <location>
        <begin position="146"/>
        <end position="169"/>
    </location>
</feature>
<dbReference type="GO" id="GO:0005765">
    <property type="term" value="C:lysosomal membrane"/>
    <property type="evidence" value="ECO:0007669"/>
    <property type="project" value="TreeGrafter"/>
</dbReference>
<comment type="subcellular location">
    <subcellularLocation>
        <location evidence="1">Endomembrane system</location>
        <topology evidence="1">Multi-pass membrane protein</topology>
    </subcellularLocation>
</comment>
<feature type="transmembrane region" description="Helical" evidence="6">
    <location>
        <begin position="190"/>
        <end position="209"/>
    </location>
</feature>
<dbReference type="PROSITE" id="PS50850">
    <property type="entry name" value="MFS"/>
    <property type="match status" value="1"/>
</dbReference>
<dbReference type="InterPro" id="IPR020846">
    <property type="entry name" value="MFS_dom"/>
</dbReference>
<evidence type="ECO:0000256" key="5">
    <source>
        <dbReference type="ARBA" id="ARBA00023136"/>
    </source>
</evidence>
<dbReference type="Pfam" id="PF07690">
    <property type="entry name" value="MFS_1"/>
    <property type="match status" value="1"/>
</dbReference>
<dbReference type="GO" id="GO:0012505">
    <property type="term" value="C:endomembrane system"/>
    <property type="evidence" value="ECO:0007669"/>
    <property type="project" value="UniProtKB-SubCell"/>
</dbReference>
<evidence type="ECO:0000256" key="3">
    <source>
        <dbReference type="ARBA" id="ARBA00022692"/>
    </source>
</evidence>
<dbReference type="STRING" id="282301.A0A267F4T0"/>
<dbReference type="SUPFAM" id="SSF103473">
    <property type="entry name" value="MFS general substrate transporter"/>
    <property type="match status" value="1"/>
</dbReference>
<protein>
    <recommendedName>
        <fullName evidence="7">Major facilitator superfamily (MFS) profile domain-containing protein</fullName>
    </recommendedName>
</protein>
<feature type="transmembrane region" description="Helical" evidence="6">
    <location>
        <begin position="358"/>
        <end position="377"/>
    </location>
</feature>
<comment type="caution">
    <text evidence="8">The sequence shown here is derived from an EMBL/GenBank/DDBJ whole genome shotgun (WGS) entry which is preliminary data.</text>
</comment>
<dbReference type="InterPro" id="IPR011701">
    <property type="entry name" value="MFS"/>
</dbReference>
<dbReference type="GO" id="GO:0022857">
    <property type="term" value="F:transmembrane transporter activity"/>
    <property type="evidence" value="ECO:0007669"/>
    <property type="project" value="InterPro"/>
</dbReference>
<sequence>MSIRINEDEEGSPLLAGVYSDATSAALQNESNSSVSINRSPTDETYRWKSIRLCYLTFFISSLGFSICLSSIWPYLQQVDTESNEAFLGWVVAAFSLGQLIASPILGLLFNVMKQARIPILISLVISLFGSALYAYVHIFPTNRRFVLLVARFVIGLGAGNGAVIRSFVSGATTVAERTEVMAKVSICQSLGFIVGPAVQAVFTLLGYPGPVHGAALQINMYTSAGLLSFLMAIGNIVLIAVFFKEFFFETDTMDRSLANPASINSDAAEQLQHQQTDSQTKPDTLAALICIFTFCVLFFNFSTLETIMTPLSQVMFAWNKEQASLYNGIALAVCGFISMVSFISIRCWTKILTENDLIVAALTLTFAAFMLLTPWVGLPAPLSSYFIVNGTASDDSAGLPIRVEDHSGGCSPALPWCYRVPAVKLPLAILAIAVHSVGYPIAIVLAPSVLTKILGQIRQGVWMGLLTGGGSLARCIGPIVVSLLFSGYGPQASFLTSSGLVLLSLIAVVAFAKRLVPFDVYRMRRMRLGGYGTYAEI</sequence>
<proteinExistence type="predicted"/>
<evidence type="ECO:0000259" key="7">
    <source>
        <dbReference type="PROSITE" id="PS50850"/>
    </source>
</evidence>
<keyword evidence="4 6" id="KW-1133">Transmembrane helix</keyword>
<dbReference type="Proteomes" id="UP000215902">
    <property type="component" value="Unassembled WGS sequence"/>
</dbReference>
<evidence type="ECO:0000313" key="9">
    <source>
        <dbReference type="Proteomes" id="UP000215902"/>
    </source>
</evidence>
<dbReference type="PANTHER" id="PTHR23510:SF3">
    <property type="entry name" value="MAJOR FACILITATOR SUPERFAMILY DOMAIN-CONTAINING PROTEIN 8"/>
    <property type="match status" value="1"/>
</dbReference>
<feature type="transmembrane region" description="Helical" evidence="6">
    <location>
        <begin position="53"/>
        <end position="75"/>
    </location>
</feature>
<evidence type="ECO:0000256" key="2">
    <source>
        <dbReference type="ARBA" id="ARBA00022448"/>
    </source>
</evidence>
<feature type="transmembrane region" description="Helical" evidence="6">
    <location>
        <begin position="495"/>
        <end position="517"/>
    </location>
</feature>
<feature type="transmembrane region" description="Helical" evidence="6">
    <location>
        <begin position="426"/>
        <end position="451"/>
    </location>
</feature>
<reference evidence="8 9" key="1">
    <citation type="submission" date="2017-06" db="EMBL/GenBank/DDBJ databases">
        <title>A platform for efficient transgenesis in Macrostomum lignano, a flatworm model organism for stem cell research.</title>
        <authorList>
            <person name="Berezikov E."/>
        </authorList>
    </citation>
    <scope>NUCLEOTIDE SEQUENCE [LARGE SCALE GENOMIC DNA]</scope>
    <source>
        <strain evidence="8">DV1</strain>
        <tissue evidence="8">Whole organism</tissue>
    </source>
</reference>
<feature type="transmembrane region" description="Helical" evidence="6">
    <location>
        <begin position="118"/>
        <end position="140"/>
    </location>
</feature>
<dbReference type="CDD" id="cd17326">
    <property type="entry name" value="MFS_MFSD8"/>
    <property type="match status" value="1"/>
</dbReference>
<keyword evidence="3 6" id="KW-0812">Transmembrane</keyword>
<feature type="domain" description="Major facilitator superfamily (MFS) profile" evidence="7">
    <location>
        <begin position="50"/>
        <end position="517"/>
    </location>
</feature>
<evidence type="ECO:0000256" key="4">
    <source>
        <dbReference type="ARBA" id="ARBA00022989"/>
    </source>
</evidence>
<dbReference type="Gene3D" id="1.20.1250.20">
    <property type="entry name" value="MFS general substrate transporter like domains"/>
    <property type="match status" value="1"/>
</dbReference>
<feature type="transmembrane region" description="Helical" evidence="6">
    <location>
        <begin position="87"/>
        <end position="111"/>
    </location>
</feature>
<organism evidence="8 9">
    <name type="scientific">Macrostomum lignano</name>
    <dbReference type="NCBI Taxonomy" id="282301"/>
    <lineage>
        <taxon>Eukaryota</taxon>
        <taxon>Metazoa</taxon>
        <taxon>Spiralia</taxon>
        <taxon>Lophotrochozoa</taxon>
        <taxon>Platyhelminthes</taxon>
        <taxon>Rhabditophora</taxon>
        <taxon>Macrostomorpha</taxon>
        <taxon>Macrostomida</taxon>
        <taxon>Macrostomidae</taxon>
        <taxon>Macrostomum</taxon>
    </lineage>
</organism>
<evidence type="ECO:0000313" key="8">
    <source>
        <dbReference type="EMBL" id="PAA68713.1"/>
    </source>
</evidence>
<evidence type="ECO:0000256" key="6">
    <source>
        <dbReference type="SAM" id="Phobius"/>
    </source>
</evidence>
<dbReference type="PANTHER" id="PTHR23510">
    <property type="entry name" value="INNER MEMBRANE TRANSPORT PROTEIN YAJR"/>
    <property type="match status" value="1"/>
</dbReference>
<feature type="transmembrane region" description="Helical" evidence="6">
    <location>
        <begin position="463"/>
        <end position="489"/>
    </location>
</feature>